<dbReference type="InterPro" id="IPR013108">
    <property type="entry name" value="Amidohydro_3"/>
</dbReference>
<organism evidence="2 3">
    <name type="scientific">Paenibacillus tianmuensis</name>
    <dbReference type="NCBI Taxonomy" id="624147"/>
    <lineage>
        <taxon>Bacteria</taxon>
        <taxon>Bacillati</taxon>
        <taxon>Bacillota</taxon>
        <taxon>Bacilli</taxon>
        <taxon>Bacillales</taxon>
        <taxon>Paenibacillaceae</taxon>
        <taxon>Paenibacillus</taxon>
    </lineage>
</organism>
<dbReference type="SUPFAM" id="SSF51338">
    <property type="entry name" value="Composite domain of metallo-dependent hydrolases"/>
    <property type="match status" value="1"/>
</dbReference>
<dbReference type="STRING" id="624147.SAMN04487970_101538"/>
<protein>
    <submittedName>
        <fullName evidence="2">Amidohydrolase family protein</fullName>
    </submittedName>
</protein>
<evidence type="ECO:0000313" key="2">
    <source>
        <dbReference type="EMBL" id="SCW55692.1"/>
    </source>
</evidence>
<dbReference type="EMBL" id="FMTT01000015">
    <property type="protein sequence ID" value="SCW55692.1"/>
    <property type="molecule type" value="Genomic_DNA"/>
</dbReference>
<dbReference type="InterPro" id="IPR011059">
    <property type="entry name" value="Metal-dep_hydrolase_composite"/>
</dbReference>
<dbReference type="PANTHER" id="PTHR11647">
    <property type="entry name" value="HYDRANTOINASE/DIHYDROPYRIMIDINASE FAMILY MEMBER"/>
    <property type="match status" value="1"/>
</dbReference>
<dbReference type="AlphaFoldDB" id="A0A1G4RFI9"/>
<gene>
    <name evidence="2" type="ORF">SAMN04487970_101538</name>
</gene>
<reference evidence="3" key="1">
    <citation type="submission" date="2016-10" db="EMBL/GenBank/DDBJ databases">
        <authorList>
            <person name="Varghese N."/>
            <person name="Submissions S."/>
        </authorList>
    </citation>
    <scope>NUCLEOTIDE SEQUENCE [LARGE SCALE GENOMIC DNA]</scope>
    <source>
        <strain evidence="3">CGMCC 1.8946</strain>
    </source>
</reference>
<dbReference type="Gene3D" id="3.20.20.140">
    <property type="entry name" value="Metal-dependent hydrolases"/>
    <property type="match status" value="1"/>
</dbReference>
<dbReference type="RefSeq" id="WP_245719636.1">
    <property type="nucleotide sequence ID" value="NZ_FMTT01000015.1"/>
</dbReference>
<keyword evidence="3" id="KW-1185">Reference proteome</keyword>
<dbReference type="InterPro" id="IPR050378">
    <property type="entry name" value="Metallo-dep_Hydrolases_sf"/>
</dbReference>
<accession>A0A1G4RFI9</accession>
<dbReference type="PANTHER" id="PTHR11647:SF1">
    <property type="entry name" value="COLLAPSIN RESPONSE MEDIATOR PROTEIN"/>
    <property type="match status" value="1"/>
</dbReference>
<dbReference type="Pfam" id="PF07969">
    <property type="entry name" value="Amidohydro_3"/>
    <property type="match status" value="1"/>
</dbReference>
<proteinExistence type="predicted"/>
<dbReference type="GO" id="GO:0016812">
    <property type="term" value="F:hydrolase activity, acting on carbon-nitrogen (but not peptide) bonds, in cyclic amides"/>
    <property type="evidence" value="ECO:0007669"/>
    <property type="project" value="TreeGrafter"/>
</dbReference>
<evidence type="ECO:0000313" key="3">
    <source>
        <dbReference type="Proteomes" id="UP000198601"/>
    </source>
</evidence>
<evidence type="ECO:0000259" key="1">
    <source>
        <dbReference type="Pfam" id="PF07969"/>
    </source>
</evidence>
<sequence>MLDLIIRNGHIADGTGNPWFFGDVGVKDGRIAAVGRVEQEARSVIDAHRQVIAPGFIDGHCHSDLMIFDHPHSEIKIRQGVTTEVVGNCGLAPAPFVKERAELL</sequence>
<dbReference type="GO" id="GO:0005829">
    <property type="term" value="C:cytosol"/>
    <property type="evidence" value="ECO:0007669"/>
    <property type="project" value="TreeGrafter"/>
</dbReference>
<keyword evidence="2" id="KW-0378">Hydrolase</keyword>
<feature type="domain" description="Amidohydrolase 3" evidence="1">
    <location>
        <begin position="44"/>
        <end position="94"/>
    </location>
</feature>
<name>A0A1G4RFI9_9BACL</name>
<dbReference type="Gene3D" id="2.30.40.10">
    <property type="entry name" value="Urease, subunit C, domain 1"/>
    <property type="match status" value="1"/>
</dbReference>
<dbReference type="Proteomes" id="UP000198601">
    <property type="component" value="Unassembled WGS sequence"/>
</dbReference>